<dbReference type="AlphaFoldDB" id="Q6AEA1"/>
<organism evidence="5 6">
    <name type="scientific">Leifsonia xyli subsp. xyli (strain CTCB07)</name>
    <dbReference type="NCBI Taxonomy" id="281090"/>
    <lineage>
        <taxon>Bacteria</taxon>
        <taxon>Bacillati</taxon>
        <taxon>Actinomycetota</taxon>
        <taxon>Actinomycetes</taxon>
        <taxon>Micrococcales</taxon>
        <taxon>Microbacteriaceae</taxon>
        <taxon>Leifsonia</taxon>
    </lineage>
</organism>
<sequence length="210" mass="22812">MPAWYGGAAFHAVYPIGIPNWCTKGASCPSSPPPTTGCAPRSSTWSECPARASPNADWKASSVRREPLRDAVETAAARLSCVRASNRSIRELGDRLGTSELARQREDAVRSGAGFHVELAALSGNRFFANSVVAAMTLLARTRWLEVRTEAARRTAWEEHRRILDLIVARDADEAAALIHVHIVGTHERLLAALDADAHSLRARGLTVVR</sequence>
<protein>
    <recommendedName>
        <fullName evidence="4">GntR C-terminal domain-containing protein</fullName>
    </recommendedName>
</protein>
<keyword evidence="6" id="KW-1185">Reference proteome</keyword>
<evidence type="ECO:0000313" key="5">
    <source>
        <dbReference type="EMBL" id="AAT89295.1"/>
    </source>
</evidence>
<proteinExistence type="predicted"/>
<evidence type="ECO:0000256" key="2">
    <source>
        <dbReference type="ARBA" id="ARBA00023125"/>
    </source>
</evidence>
<dbReference type="EMBL" id="AE016822">
    <property type="protein sequence ID" value="AAT89295.1"/>
    <property type="molecule type" value="Genomic_DNA"/>
</dbReference>
<dbReference type="Proteomes" id="UP000001306">
    <property type="component" value="Chromosome"/>
</dbReference>
<keyword evidence="1" id="KW-0805">Transcription regulation</keyword>
<evidence type="ECO:0000259" key="4">
    <source>
        <dbReference type="SMART" id="SM00895"/>
    </source>
</evidence>
<accession>Q6AEA1</accession>
<evidence type="ECO:0000256" key="1">
    <source>
        <dbReference type="ARBA" id="ARBA00023015"/>
    </source>
</evidence>
<dbReference type="SUPFAM" id="SSF48008">
    <property type="entry name" value="GntR ligand-binding domain-like"/>
    <property type="match status" value="1"/>
</dbReference>
<dbReference type="Pfam" id="PF07729">
    <property type="entry name" value="FCD"/>
    <property type="match status" value="1"/>
</dbReference>
<dbReference type="eggNOG" id="COG1802">
    <property type="taxonomic scope" value="Bacteria"/>
</dbReference>
<dbReference type="GO" id="GO:0003677">
    <property type="term" value="F:DNA binding"/>
    <property type="evidence" value="ECO:0007669"/>
    <property type="project" value="UniProtKB-KW"/>
</dbReference>
<dbReference type="InterPro" id="IPR011711">
    <property type="entry name" value="GntR_C"/>
</dbReference>
<evidence type="ECO:0000256" key="3">
    <source>
        <dbReference type="ARBA" id="ARBA00023163"/>
    </source>
</evidence>
<gene>
    <name evidence="5" type="ordered locus">Lxx14860</name>
</gene>
<dbReference type="SMART" id="SM00895">
    <property type="entry name" value="FCD"/>
    <property type="match status" value="1"/>
</dbReference>
<dbReference type="KEGG" id="lxx:Lxx14860"/>
<keyword evidence="2" id="KW-0238">DNA-binding</keyword>
<feature type="domain" description="GntR C-terminal" evidence="4">
    <location>
        <begin position="64"/>
        <end position="185"/>
    </location>
</feature>
<name>Q6AEA1_LEIXX</name>
<dbReference type="Gene3D" id="1.20.120.530">
    <property type="entry name" value="GntR ligand-binding domain-like"/>
    <property type="match status" value="1"/>
</dbReference>
<dbReference type="STRING" id="281090.Lxx14860"/>
<dbReference type="HOGENOM" id="CLU_1308862_0_0_11"/>
<evidence type="ECO:0000313" key="6">
    <source>
        <dbReference type="Proteomes" id="UP000001306"/>
    </source>
</evidence>
<reference evidence="5 6" key="1">
    <citation type="journal article" date="2004" name="Mol. Plant Microbe Interact.">
        <title>The genome sequence of the Gram-positive sugarcane pathogen Leifsonia xyli subsp. xyli.</title>
        <authorList>
            <person name="Monteiro-Vitorello C.B."/>
            <person name="Camargo L.E.A."/>
            <person name="Van Sluys M.A."/>
            <person name="Kitajima J.P."/>
            <person name="Truffi D."/>
            <person name="do Amaral A.M."/>
            <person name="Harakava R."/>
            <person name="de Oliveira J.C.F."/>
            <person name="Wood D."/>
            <person name="de Oliveira M.C."/>
            <person name="Miyaki C.Y."/>
            <person name="Takita M.A."/>
            <person name="da Silva A.C.R."/>
            <person name="Furlan L.R."/>
            <person name="Carraro D.M."/>
            <person name="Camarotte G."/>
            <person name="Almeida N.F. Jr."/>
            <person name="Carrer H."/>
            <person name="Coutinho L.L."/>
            <person name="El-Dorry H.A."/>
            <person name="Ferro M.I.T."/>
            <person name="Gagliardi P.R."/>
            <person name="Giglioti E."/>
            <person name="Goldman M.H.S."/>
            <person name="Goldman G.H."/>
            <person name="Kimura E.T."/>
            <person name="Ferro E.S."/>
            <person name="Kuramae E.E."/>
            <person name="Lemos E.G.M."/>
            <person name="Lemos M.V.F."/>
            <person name="Mauro S.M.Z."/>
            <person name="Machado M.A."/>
            <person name="Marino C.L."/>
            <person name="Menck C.F."/>
            <person name="Nunes L.R."/>
            <person name="Oliveira R.C."/>
            <person name="Pereira G.G."/>
            <person name="Siqueira W."/>
            <person name="de Souza A.A."/>
            <person name="Tsai S.M."/>
            <person name="Zanca A.S."/>
            <person name="Simpson A.J.G."/>
            <person name="Brumbley S.M."/>
            <person name="Setubal J.C."/>
        </authorList>
    </citation>
    <scope>NUCLEOTIDE SEQUENCE [LARGE SCALE GENOMIC DNA]</scope>
    <source>
        <strain evidence="5 6">CTCB07</strain>
    </source>
</reference>
<keyword evidence="3" id="KW-0804">Transcription</keyword>
<dbReference type="InterPro" id="IPR008920">
    <property type="entry name" value="TF_FadR/GntR_C"/>
</dbReference>